<organism evidence="2 3">
    <name type="scientific">Stylophora pistillata</name>
    <name type="common">Smooth cauliflower coral</name>
    <dbReference type="NCBI Taxonomy" id="50429"/>
    <lineage>
        <taxon>Eukaryota</taxon>
        <taxon>Metazoa</taxon>
        <taxon>Cnidaria</taxon>
        <taxon>Anthozoa</taxon>
        <taxon>Hexacorallia</taxon>
        <taxon>Scleractinia</taxon>
        <taxon>Astrocoeniina</taxon>
        <taxon>Pocilloporidae</taxon>
        <taxon>Stylophora</taxon>
    </lineage>
</organism>
<dbReference type="Pfam" id="PF08238">
    <property type="entry name" value="Sel1"/>
    <property type="match status" value="5"/>
</dbReference>
<dbReference type="Gene3D" id="1.25.40.10">
    <property type="entry name" value="Tetratricopeptide repeat domain"/>
    <property type="match status" value="2"/>
</dbReference>
<sequence>MWRFIYRKVNGRPGNSSLRLGQIQAAEKNEDKNSSFPEENDKGPLQSRRYHGKALLVTEAKKCGEQEMEHFKSSYDLVRCILNNIQNAQKNRTIIFSNCFARGKEDENSNPFHGELRLWCSRVLALSSLLACRKFITDEKSPWGVNIKAIPSHVLSKILPESRFHTTLGVLPFAGSSQIHNVGNAMTSDPLDQAIATFQASFSECTAATQNKLGIKFASLKQHQKAFLLFMQASDRGHPMAQFNLGLCYENGKGVEKDLGKAVECYENAAAQGQAGAMYNLAILYMQGEGGLSKDLQHSIELLKEAAEHGLCKAQSFLGLYYADESSSHCDYEKAVPYLKMAAAKNDSSAEYTLGICYERGLGVEKDTPRAGMFYKSAAEHGHTGAQYNIGVFFEHGLGGFVVNKREAARFYRMAAEAGDEYALHNLVLLRKSVETEKLVKQSVKPQNLVFSLFKEMVKPSGMSTSNQVNQENQGIPRCASSPVILDQPDIEQQSAPSNTSNALLAF</sequence>
<feature type="region of interest" description="Disordered" evidence="1">
    <location>
        <begin position="26"/>
        <end position="46"/>
    </location>
</feature>
<comment type="caution">
    <text evidence="2">The sequence shown here is derived from an EMBL/GenBank/DDBJ whole genome shotgun (WGS) entry which is preliminary data.</text>
</comment>
<evidence type="ECO:0000313" key="3">
    <source>
        <dbReference type="Proteomes" id="UP000225706"/>
    </source>
</evidence>
<dbReference type="PANTHER" id="PTHR45011">
    <property type="entry name" value="DAP3-BINDING CELL DEATH ENHANCER 1"/>
    <property type="match status" value="1"/>
</dbReference>
<accession>A0A2B4S507</accession>
<evidence type="ECO:0000313" key="2">
    <source>
        <dbReference type="EMBL" id="PFX23555.1"/>
    </source>
</evidence>
<dbReference type="InterPro" id="IPR052748">
    <property type="entry name" value="ISR_Activator"/>
</dbReference>
<dbReference type="PANTHER" id="PTHR45011:SF1">
    <property type="entry name" value="DAP3-BINDING CELL DEATH ENHANCER 1"/>
    <property type="match status" value="1"/>
</dbReference>
<dbReference type="InterPro" id="IPR006597">
    <property type="entry name" value="Sel1-like"/>
</dbReference>
<dbReference type="OrthoDB" id="2384430at2759"/>
<dbReference type="Proteomes" id="UP000225706">
    <property type="component" value="Unassembled WGS sequence"/>
</dbReference>
<protein>
    <submittedName>
        <fullName evidence="2">Death ligand signal enhancer</fullName>
    </submittedName>
</protein>
<gene>
    <name evidence="2" type="primary">Dele</name>
    <name evidence="2" type="ORF">AWC38_SpisGene11886</name>
</gene>
<dbReference type="STRING" id="50429.A0A2B4S507"/>
<dbReference type="EMBL" id="LSMT01000204">
    <property type="protein sequence ID" value="PFX23555.1"/>
    <property type="molecule type" value="Genomic_DNA"/>
</dbReference>
<dbReference type="SUPFAM" id="SSF81901">
    <property type="entry name" value="HCP-like"/>
    <property type="match status" value="1"/>
</dbReference>
<keyword evidence="3" id="KW-1185">Reference proteome</keyword>
<evidence type="ECO:0000256" key="1">
    <source>
        <dbReference type="SAM" id="MobiDB-lite"/>
    </source>
</evidence>
<reference evidence="3" key="1">
    <citation type="journal article" date="2017" name="bioRxiv">
        <title>Comparative analysis of the genomes of Stylophora pistillata and Acropora digitifera provides evidence for extensive differences between species of corals.</title>
        <authorList>
            <person name="Voolstra C.R."/>
            <person name="Li Y."/>
            <person name="Liew Y.J."/>
            <person name="Baumgarten S."/>
            <person name="Zoccola D."/>
            <person name="Flot J.-F."/>
            <person name="Tambutte S."/>
            <person name="Allemand D."/>
            <person name="Aranda M."/>
        </authorList>
    </citation>
    <scope>NUCLEOTIDE SEQUENCE [LARGE SCALE GENOMIC DNA]</scope>
</reference>
<dbReference type="InterPro" id="IPR011990">
    <property type="entry name" value="TPR-like_helical_dom_sf"/>
</dbReference>
<dbReference type="SMART" id="SM00671">
    <property type="entry name" value="SEL1"/>
    <property type="match status" value="6"/>
</dbReference>
<name>A0A2B4S507_STYPI</name>
<proteinExistence type="predicted"/>
<dbReference type="AlphaFoldDB" id="A0A2B4S507"/>